<dbReference type="EMBL" id="LDAU01000096">
    <property type="protein sequence ID" value="KRX06354.1"/>
    <property type="molecule type" value="Genomic_DNA"/>
</dbReference>
<feature type="compositionally biased region" description="Low complexity" evidence="1">
    <location>
        <begin position="1"/>
        <end position="21"/>
    </location>
</feature>
<protein>
    <submittedName>
        <fullName evidence="2">Uncharacterized protein</fullName>
    </submittedName>
</protein>
<comment type="caution">
    <text evidence="2">The sequence shown here is derived from an EMBL/GenBank/DDBJ whole genome shotgun (WGS) entry which is preliminary data.</text>
</comment>
<accession>A0A0V0QVV3</accession>
<gene>
    <name evidence="2" type="ORF">PPERSA_04967</name>
</gene>
<name>A0A0V0QVV3_PSEPJ</name>
<organism evidence="2 3">
    <name type="scientific">Pseudocohnilembus persalinus</name>
    <name type="common">Ciliate</name>
    <dbReference type="NCBI Taxonomy" id="266149"/>
    <lineage>
        <taxon>Eukaryota</taxon>
        <taxon>Sar</taxon>
        <taxon>Alveolata</taxon>
        <taxon>Ciliophora</taxon>
        <taxon>Intramacronucleata</taxon>
        <taxon>Oligohymenophorea</taxon>
        <taxon>Scuticociliatia</taxon>
        <taxon>Philasterida</taxon>
        <taxon>Pseudocohnilembidae</taxon>
        <taxon>Pseudocohnilembus</taxon>
    </lineage>
</organism>
<feature type="region of interest" description="Disordered" evidence="1">
    <location>
        <begin position="1"/>
        <end position="62"/>
    </location>
</feature>
<evidence type="ECO:0000313" key="3">
    <source>
        <dbReference type="Proteomes" id="UP000054937"/>
    </source>
</evidence>
<evidence type="ECO:0000313" key="2">
    <source>
        <dbReference type="EMBL" id="KRX06354.1"/>
    </source>
</evidence>
<dbReference type="InParanoid" id="A0A0V0QVV3"/>
<feature type="compositionally biased region" description="Polar residues" evidence="1">
    <location>
        <begin position="34"/>
        <end position="45"/>
    </location>
</feature>
<keyword evidence="3" id="KW-1185">Reference proteome</keyword>
<proteinExistence type="predicted"/>
<sequence length="353" mass="42344">MYNQNNNNKNQEQYQVWSNQSDSDDDSHQKSSIKQENQNQSMQKTNIKHETQKQKSKKQKEIQNQYLQQLEEKYKKAHQKYKRMIDIFVDNNINVTFSKGNFGQYCNNYIKKKYEFPPMISQKQLFEQRERKKLVEGERVEKIAEQMLEDLKQNKKVQKDLLNITSKHDTKAQIKGKIYELKYGEINLKNHNEINQQLKEKLKYSRFAKQSEQTKNQLAKTYLLNQLPKNQEIIKDIYQSNTQKSNFQIQNSQVQNLFTSQNTLKNSRYEHNQLNKINQRNRNLKKPGFFITSQNSPLKENFDMIPNTHRNLISSQNQRIRSNLNSLKNSIDLYQRTHSSHHQEKNQLKFVAY</sequence>
<reference evidence="2 3" key="1">
    <citation type="journal article" date="2015" name="Sci. Rep.">
        <title>Genome of the facultative scuticociliatosis pathogen Pseudocohnilembus persalinus provides insight into its virulence through horizontal gene transfer.</title>
        <authorList>
            <person name="Xiong J."/>
            <person name="Wang G."/>
            <person name="Cheng J."/>
            <person name="Tian M."/>
            <person name="Pan X."/>
            <person name="Warren A."/>
            <person name="Jiang C."/>
            <person name="Yuan D."/>
            <person name="Miao W."/>
        </authorList>
    </citation>
    <scope>NUCLEOTIDE SEQUENCE [LARGE SCALE GENOMIC DNA]</scope>
    <source>
        <strain evidence="2">36N120E</strain>
    </source>
</reference>
<evidence type="ECO:0000256" key="1">
    <source>
        <dbReference type="SAM" id="MobiDB-lite"/>
    </source>
</evidence>
<dbReference type="Proteomes" id="UP000054937">
    <property type="component" value="Unassembled WGS sequence"/>
</dbReference>
<dbReference type="AlphaFoldDB" id="A0A0V0QVV3"/>